<sequence>MIIFLSGQMVEQSNDHTCYGMTTSMSSCCMLNECVLRIERMKNISCYYDKPILLKHSSSADLAAHQAHFSGTFVDIGSFFVCTFIHEKKKRNEFFSSLRCENKQYNAYENFSKKYEIEKYKYYLKVERKIEVNYNTDILEELNTENNEAEKQNEQYLESLLDDIYNDDKYIQDTEVRDPQHNWMRKLGNEDIVKLKVLLLKKAIYFLPICNKIFQDKNKKHRLYNNYYIDDNMSKELDGQCDQFLEEFNLIIYEANCLTPRWGETIISDAYRIFHHNKIKAEEEKKKKEEQKNMMKKQKQKEKKLKETTEKANLLANQIIEEENSKKKKRKSK</sequence>
<proteinExistence type="predicted"/>
<gene>
    <name evidence="2" type="ORF">POVCU1_006670</name>
</gene>
<dbReference type="GO" id="GO:0031207">
    <property type="term" value="C:Sec62/Sec63 complex"/>
    <property type="evidence" value="ECO:0007669"/>
    <property type="project" value="InterPro"/>
</dbReference>
<reference evidence="3" key="1">
    <citation type="submission" date="2016-05" db="EMBL/GenBank/DDBJ databases">
        <authorList>
            <person name="Naeem Raeece"/>
        </authorList>
    </citation>
    <scope>NUCLEOTIDE SEQUENCE [LARGE SCALE GENOMIC DNA]</scope>
</reference>
<evidence type="ECO:0000313" key="3">
    <source>
        <dbReference type="Proteomes" id="UP000078546"/>
    </source>
</evidence>
<evidence type="ECO:0000313" key="2">
    <source>
        <dbReference type="EMBL" id="SBS82179.1"/>
    </source>
</evidence>
<feature type="region of interest" description="Disordered" evidence="1">
    <location>
        <begin position="284"/>
        <end position="310"/>
    </location>
</feature>
<feature type="compositionally biased region" description="Basic and acidic residues" evidence="1">
    <location>
        <begin position="284"/>
        <end position="293"/>
    </location>
</feature>
<evidence type="ECO:0000256" key="1">
    <source>
        <dbReference type="SAM" id="MobiDB-lite"/>
    </source>
</evidence>
<dbReference type="AlphaFoldDB" id="A0A1A8VTN5"/>
<dbReference type="Proteomes" id="UP000078546">
    <property type="component" value="Unassembled WGS sequence"/>
</dbReference>
<dbReference type="InterPro" id="IPR018624">
    <property type="entry name" value="Sec66"/>
</dbReference>
<name>A0A1A8VTN5_PLAOA</name>
<dbReference type="EMBL" id="FLQV01000121">
    <property type="protein sequence ID" value="SBS82179.1"/>
    <property type="molecule type" value="Genomic_DNA"/>
</dbReference>
<feature type="compositionally biased region" description="Basic residues" evidence="1">
    <location>
        <begin position="294"/>
        <end position="303"/>
    </location>
</feature>
<dbReference type="GO" id="GO:0031204">
    <property type="term" value="P:post-translational protein targeting to membrane, translocation"/>
    <property type="evidence" value="ECO:0007669"/>
    <property type="project" value="InterPro"/>
</dbReference>
<protein>
    <submittedName>
        <fullName evidence="2">Uncharacterized protein</fullName>
    </submittedName>
</protein>
<dbReference type="Pfam" id="PF09802">
    <property type="entry name" value="Sec66"/>
    <property type="match status" value="1"/>
</dbReference>
<organism evidence="2 3">
    <name type="scientific">Plasmodium ovale curtisi</name>
    <dbReference type="NCBI Taxonomy" id="864141"/>
    <lineage>
        <taxon>Eukaryota</taxon>
        <taxon>Sar</taxon>
        <taxon>Alveolata</taxon>
        <taxon>Apicomplexa</taxon>
        <taxon>Aconoidasida</taxon>
        <taxon>Haemosporida</taxon>
        <taxon>Plasmodiidae</taxon>
        <taxon>Plasmodium</taxon>
        <taxon>Plasmodium (Plasmodium)</taxon>
    </lineage>
</organism>
<accession>A0A1A8VTN5</accession>